<dbReference type="AlphaFoldDB" id="A0A438IWG7"/>
<feature type="repeat" description="WD" evidence="1">
    <location>
        <begin position="242"/>
        <end position="283"/>
    </location>
</feature>
<dbReference type="SUPFAM" id="SSF50978">
    <property type="entry name" value="WD40 repeat-like"/>
    <property type="match status" value="1"/>
</dbReference>
<name>A0A438IWG7_VITVI</name>
<dbReference type="PANTHER" id="PTHR13743:SF157">
    <property type="entry name" value="BEACH DOMAIN-CONTAINING PROTEIN C2"/>
    <property type="match status" value="1"/>
</dbReference>
<sequence length="594" mass="65013">MVGNLLVELREYRVTLEEDSVIWKEGGDGLFRVKRAYSVLASPIVVSSLIAMFGWIEFQPKLLFFAWEAAWGSRRVLWDIILGLCGVQWVFPESVKETIFRNPKEVKPYAVPNPERCNLPAAAMHASSDSVVIVDINAPAAHVAQHKWQPNTPDGQGMPFLFHHGKAIGSSSSGTFMRMFKGPTGSSSDEWHFPRALAFATSGIRSSAIVSITCDKEIITGGHVDNSIRLISSDGAKALETARGHCAPVTCLALSPDSNYLVTGSRDTTVLLWRIHRASISHASSISEPSTASGTPTSASSNTLANILADKSRRRRIEGPIHILRGHFKEIVCCCVSSDLGIVVSCSQSSDVLLHSVRKGRLIRRLVGVEAHAICLSSDGIIMTWNKTSHNLSTFTLNGILISSAQIPFSSSISCMEISVNGESALIGINSYTENEAGCTNSGDLRFNKPENEDFDAESDETRKNHRLDISLPSICFLNLYTLKRVVMTHSCNIPALSELCIGSCISYIEAGRRARYYSSCSKQGQHKSFGVNTDKQLIIFTDPTGRNMPVSVLWGTFFQLVGVDWKIELESGGSDAEAWLGRRRAQPPHKVKA</sequence>
<gene>
    <name evidence="4" type="primary">BCHC2_7</name>
    <name evidence="4" type="ORF">CK203_022722</name>
</gene>
<evidence type="ECO:0000256" key="2">
    <source>
        <dbReference type="SAM" id="Phobius"/>
    </source>
</evidence>
<dbReference type="InterPro" id="IPR050865">
    <property type="entry name" value="BEACH_Domain"/>
</dbReference>
<dbReference type="InterPro" id="IPR015943">
    <property type="entry name" value="WD40/YVTN_repeat-like_dom_sf"/>
</dbReference>
<proteinExistence type="predicted"/>
<dbReference type="InterPro" id="IPR001680">
    <property type="entry name" value="WD40_rpt"/>
</dbReference>
<dbReference type="EMBL" id="QGNW01000078">
    <property type="protein sequence ID" value="RVX01087.1"/>
    <property type="molecule type" value="Genomic_DNA"/>
</dbReference>
<dbReference type="Proteomes" id="UP000288805">
    <property type="component" value="Unassembled WGS sequence"/>
</dbReference>
<feature type="transmembrane region" description="Helical" evidence="2">
    <location>
        <begin position="36"/>
        <end position="56"/>
    </location>
</feature>
<comment type="caution">
    <text evidence="4">The sequence shown here is derived from an EMBL/GenBank/DDBJ whole genome shotgun (WGS) entry which is preliminary data.</text>
</comment>
<evidence type="ECO:0000256" key="1">
    <source>
        <dbReference type="PROSITE-ProRule" id="PRU00221"/>
    </source>
</evidence>
<dbReference type="Gene3D" id="2.130.10.10">
    <property type="entry name" value="YVTN repeat-like/Quinoprotein amine dehydrogenase"/>
    <property type="match status" value="2"/>
</dbReference>
<dbReference type="PROSITE" id="PS50082">
    <property type="entry name" value="WD_REPEATS_2"/>
    <property type="match status" value="1"/>
</dbReference>
<dbReference type="PANTHER" id="PTHR13743">
    <property type="entry name" value="BEIGE/BEACH-RELATED"/>
    <property type="match status" value="1"/>
</dbReference>
<keyword evidence="2" id="KW-1133">Transmembrane helix</keyword>
<keyword evidence="2" id="KW-0812">Transmembrane</keyword>
<dbReference type="SMART" id="SM00320">
    <property type="entry name" value="WD40"/>
    <property type="match status" value="2"/>
</dbReference>
<keyword evidence="1" id="KW-0853">WD repeat</keyword>
<organism evidence="4 5">
    <name type="scientific">Vitis vinifera</name>
    <name type="common">Grape</name>
    <dbReference type="NCBI Taxonomy" id="29760"/>
    <lineage>
        <taxon>Eukaryota</taxon>
        <taxon>Viridiplantae</taxon>
        <taxon>Streptophyta</taxon>
        <taxon>Embryophyta</taxon>
        <taxon>Tracheophyta</taxon>
        <taxon>Spermatophyta</taxon>
        <taxon>Magnoliopsida</taxon>
        <taxon>eudicotyledons</taxon>
        <taxon>Gunneridae</taxon>
        <taxon>Pentapetalae</taxon>
        <taxon>rosids</taxon>
        <taxon>Vitales</taxon>
        <taxon>Vitaceae</taxon>
        <taxon>Viteae</taxon>
        <taxon>Vitis</taxon>
    </lineage>
</organism>
<dbReference type="PROSITE" id="PS50294">
    <property type="entry name" value="WD_REPEATS_REGION"/>
    <property type="match status" value="1"/>
</dbReference>
<evidence type="ECO:0000313" key="5">
    <source>
        <dbReference type="Proteomes" id="UP000288805"/>
    </source>
</evidence>
<protein>
    <submittedName>
        <fullName evidence="4">BEACH domain-containing protein C2</fullName>
    </submittedName>
</protein>
<keyword evidence="2" id="KW-0472">Membrane</keyword>
<evidence type="ECO:0000313" key="4">
    <source>
        <dbReference type="EMBL" id="RVX01087.1"/>
    </source>
</evidence>
<dbReference type="InterPro" id="IPR036322">
    <property type="entry name" value="WD40_repeat_dom_sf"/>
</dbReference>
<dbReference type="InterPro" id="IPR046851">
    <property type="entry name" value="NBCH_WD40"/>
</dbReference>
<reference evidence="4 5" key="1">
    <citation type="journal article" date="2018" name="PLoS Genet.">
        <title>Population sequencing reveals clonal diversity and ancestral inbreeding in the grapevine cultivar Chardonnay.</title>
        <authorList>
            <person name="Roach M.J."/>
            <person name="Johnson D.L."/>
            <person name="Bohlmann J."/>
            <person name="van Vuuren H.J."/>
            <person name="Jones S.J."/>
            <person name="Pretorius I.S."/>
            <person name="Schmidt S.A."/>
            <person name="Borneman A.R."/>
        </authorList>
    </citation>
    <scope>NUCLEOTIDE SEQUENCE [LARGE SCALE GENOMIC DNA]</scope>
    <source>
        <strain evidence="5">cv. Chardonnay</strain>
        <tissue evidence="4">Leaf</tissue>
    </source>
</reference>
<dbReference type="Pfam" id="PF20426">
    <property type="entry name" value="NBCH_WD40"/>
    <property type="match status" value="1"/>
</dbReference>
<feature type="domain" description="Neurobeachin beta-propeller" evidence="3">
    <location>
        <begin position="208"/>
        <end position="423"/>
    </location>
</feature>
<evidence type="ECO:0000259" key="3">
    <source>
        <dbReference type="Pfam" id="PF20426"/>
    </source>
</evidence>
<accession>A0A438IWG7</accession>